<organism evidence="1 2">
    <name type="scientific">Bacillus selenitireducens (strain ATCC 700615 / DSM 15326 / MLS10)</name>
    <dbReference type="NCBI Taxonomy" id="439292"/>
    <lineage>
        <taxon>Bacteria</taxon>
        <taxon>Bacillati</taxon>
        <taxon>Bacillota</taxon>
        <taxon>Bacilli</taxon>
        <taxon>Bacillales</taxon>
        <taxon>Bacillaceae</taxon>
        <taxon>Salisediminibacterium</taxon>
    </lineage>
</organism>
<reference evidence="1" key="1">
    <citation type="submission" date="2009-10" db="EMBL/GenBank/DDBJ databases">
        <title>Complete sequence of Bacillus selenitireducens MLS10.</title>
        <authorList>
            <consortium name="US DOE Joint Genome Institute"/>
            <person name="Lucas S."/>
            <person name="Copeland A."/>
            <person name="Lapidus A."/>
            <person name="Glavina del Rio T."/>
            <person name="Dalin E."/>
            <person name="Tice H."/>
            <person name="Bruce D."/>
            <person name="Goodwin L."/>
            <person name="Pitluck S."/>
            <person name="Sims D."/>
            <person name="Brettin T."/>
            <person name="Detter J.C."/>
            <person name="Han C."/>
            <person name="Larimer F."/>
            <person name="Land M."/>
            <person name="Hauser L."/>
            <person name="Kyrpides N."/>
            <person name="Ovchinnikova G."/>
            <person name="Stolz J."/>
        </authorList>
    </citation>
    <scope>NUCLEOTIDE SEQUENCE [LARGE SCALE GENOMIC DNA]</scope>
    <source>
        <strain evidence="1">MLS10</strain>
    </source>
</reference>
<dbReference type="KEGG" id="bse:Bsel_2032"/>
<evidence type="ECO:0000313" key="1">
    <source>
        <dbReference type="EMBL" id="ADH99536.1"/>
    </source>
</evidence>
<dbReference type="RefSeq" id="WP_013172958.1">
    <property type="nucleotide sequence ID" value="NC_014219.1"/>
</dbReference>
<gene>
    <name evidence="1" type="ordered locus">Bsel_2032</name>
</gene>
<keyword evidence="2" id="KW-1185">Reference proteome</keyword>
<proteinExistence type="predicted"/>
<accession>D6XUQ0</accession>
<sequence length="100" mass="12029">MKEVLDKLETALYNWEMMQKTEGDEGADWAERFEMHFYEFTEAFEAWYQSLTDKPDSSEDLLEREEVKSIQERLPGPLQLNFEMEIEEMVDGLETFRFDD</sequence>
<evidence type="ECO:0000313" key="2">
    <source>
        <dbReference type="Proteomes" id="UP000000271"/>
    </source>
</evidence>
<dbReference type="Proteomes" id="UP000000271">
    <property type="component" value="Chromosome"/>
</dbReference>
<dbReference type="HOGENOM" id="CLU_178294_0_0_9"/>
<dbReference type="EMBL" id="CP001791">
    <property type="protein sequence ID" value="ADH99536.1"/>
    <property type="molecule type" value="Genomic_DNA"/>
</dbReference>
<name>D6XUQ0_BACIE</name>
<dbReference type="AlphaFoldDB" id="D6XUQ0"/>
<dbReference type="eggNOG" id="ENOG5032YZ3">
    <property type="taxonomic scope" value="Bacteria"/>
</dbReference>
<protein>
    <submittedName>
        <fullName evidence="1">Uncharacterized protein</fullName>
    </submittedName>
</protein>